<gene>
    <name evidence="1" type="ORF">ECRASSUSDP1_LOCUS3831</name>
</gene>
<name>A0AAD1X8D5_EUPCR</name>
<keyword evidence="2" id="KW-1185">Reference proteome</keyword>
<dbReference type="AlphaFoldDB" id="A0AAD1X8D5"/>
<proteinExistence type="predicted"/>
<sequence>MSLMKNTFIQSSFDQVANFQAHCIPEVIANNRARRLDKNIAENPESAWKKRII</sequence>
<dbReference type="Proteomes" id="UP001295684">
    <property type="component" value="Unassembled WGS sequence"/>
</dbReference>
<protein>
    <submittedName>
        <fullName evidence="1">Uncharacterized protein</fullName>
    </submittedName>
</protein>
<evidence type="ECO:0000313" key="1">
    <source>
        <dbReference type="EMBL" id="CAI2362507.1"/>
    </source>
</evidence>
<reference evidence="1" key="1">
    <citation type="submission" date="2023-07" db="EMBL/GenBank/DDBJ databases">
        <authorList>
            <consortium name="AG Swart"/>
            <person name="Singh M."/>
            <person name="Singh A."/>
            <person name="Seah K."/>
            <person name="Emmerich C."/>
        </authorList>
    </citation>
    <scope>NUCLEOTIDE SEQUENCE</scope>
    <source>
        <strain evidence="1">DP1</strain>
    </source>
</reference>
<evidence type="ECO:0000313" key="2">
    <source>
        <dbReference type="Proteomes" id="UP001295684"/>
    </source>
</evidence>
<accession>A0AAD1X8D5</accession>
<organism evidence="1 2">
    <name type="scientific">Euplotes crassus</name>
    <dbReference type="NCBI Taxonomy" id="5936"/>
    <lineage>
        <taxon>Eukaryota</taxon>
        <taxon>Sar</taxon>
        <taxon>Alveolata</taxon>
        <taxon>Ciliophora</taxon>
        <taxon>Intramacronucleata</taxon>
        <taxon>Spirotrichea</taxon>
        <taxon>Hypotrichia</taxon>
        <taxon>Euplotida</taxon>
        <taxon>Euplotidae</taxon>
        <taxon>Moneuplotes</taxon>
    </lineage>
</organism>
<dbReference type="EMBL" id="CAMPGE010003665">
    <property type="protein sequence ID" value="CAI2362507.1"/>
    <property type="molecule type" value="Genomic_DNA"/>
</dbReference>
<comment type="caution">
    <text evidence="1">The sequence shown here is derived from an EMBL/GenBank/DDBJ whole genome shotgun (WGS) entry which is preliminary data.</text>
</comment>